<name>A0A0J7KPA1_LASNI</name>
<evidence type="ECO:0000313" key="2">
    <source>
        <dbReference type="EMBL" id="KMQ92177.1"/>
    </source>
</evidence>
<evidence type="ECO:0000256" key="1">
    <source>
        <dbReference type="SAM" id="MobiDB-lite"/>
    </source>
</evidence>
<dbReference type="Proteomes" id="UP000036403">
    <property type="component" value="Unassembled WGS sequence"/>
</dbReference>
<reference evidence="2 3" key="1">
    <citation type="submission" date="2015-04" db="EMBL/GenBank/DDBJ databases">
        <title>Lasius niger genome sequencing.</title>
        <authorList>
            <person name="Konorov E.A."/>
            <person name="Nikitin M.A."/>
            <person name="Kirill M.V."/>
            <person name="Chang P."/>
        </authorList>
    </citation>
    <scope>NUCLEOTIDE SEQUENCE [LARGE SCALE GENOMIC DNA]</scope>
    <source>
        <tissue evidence="2">Whole</tissue>
    </source>
</reference>
<feature type="compositionally biased region" description="Basic and acidic residues" evidence="1">
    <location>
        <begin position="1"/>
        <end position="33"/>
    </location>
</feature>
<gene>
    <name evidence="2" type="ORF">RF55_7877</name>
</gene>
<organism evidence="2 3">
    <name type="scientific">Lasius niger</name>
    <name type="common">Black garden ant</name>
    <dbReference type="NCBI Taxonomy" id="67767"/>
    <lineage>
        <taxon>Eukaryota</taxon>
        <taxon>Metazoa</taxon>
        <taxon>Ecdysozoa</taxon>
        <taxon>Arthropoda</taxon>
        <taxon>Hexapoda</taxon>
        <taxon>Insecta</taxon>
        <taxon>Pterygota</taxon>
        <taxon>Neoptera</taxon>
        <taxon>Endopterygota</taxon>
        <taxon>Hymenoptera</taxon>
        <taxon>Apocrita</taxon>
        <taxon>Aculeata</taxon>
        <taxon>Formicoidea</taxon>
        <taxon>Formicidae</taxon>
        <taxon>Formicinae</taxon>
        <taxon>Lasius</taxon>
        <taxon>Lasius</taxon>
    </lineage>
</organism>
<evidence type="ECO:0000313" key="3">
    <source>
        <dbReference type="Proteomes" id="UP000036403"/>
    </source>
</evidence>
<dbReference type="AlphaFoldDB" id="A0A0J7KPA1"/>
<dbReference type="PaxDb" id="67767-A0A0J7KPA1"/>
<dbReference type="EMBL" id="LBMM01004683">
    <property type="protein sequence ID" value="KMQ92177.1"/>
    <property type="molecule type" value="Genomic_DNA"/>
</dbReference>
<keyword evidence="3" id="KW-1185">Reference proteome</keyword>
<sequence>MAGRDEKYNTHHIIDSAAEVGRRGGPEGSDGRRWGQYVDGPLVDGDSGRFHADPIRAVILSEGGAAKETMRGQ</sequence>
<comment type="caution">
    <text evidence="2">The sequence shown here is derived from an EMBL/GenBank/DDBJ whole genome shotgun (WGS) entry which is preliminary data.</text>
</comment>
<accession>A0A0J7KPA1</accession>
<feature type="region of interest" description="Disordered" evidence="1">
    <location>
        <begin position="1"/>
        <end position="40"/>
    </location>
</feature>
<protein>
    <submittedName>
        <fullName evidence="2">Aspartate oxidase</fullName>
    </submittedName>
</protein>
<proteinExistence type="predicted"/>